<sequence length="173" mass="18702">MISPIALIFVALLSTSSARPSPQLYGLPGAFYHCDAINFQAGCSWMMPENAKRCHQQGGEGVGMMSIGPDPGTTCKLYATVDCSGAEIREISWPGIANGVPRELGSIRCFKSQQSRALPAEDSTPKALNLAADPRLAGGVGSMERLKHIKELREMEKDGFKEGLIGFKKGFYY</sequence>
<dbReference type="AlphaFoldDB" id="A0A8K0QZI4"/>
<organism evidence="2 3">
    <name type="scientific">Paraphoma chrysanthemicola</name>
    <dbReference type="NCBI Taxonomy" id="798071"/>
    <lineage>
        <taxon>Eukaryota</taxon>
        <taxon>Fungi</taxon>
        <taxon>Dikarya</taxon>
        <taxon>Ascomycota</taxon>
        <taxon>Pezizomycotina</taxon>
        <taxon>Dothideomycetes</taxon>
        <taxon>Pleosporomycetidae</taxon>
        <taxon>Pleosporales</taxon>
        <taxon>Pleosporineae</taxon>
        <taxon>Phaeosphaeriaceae</taxon>
        <taxon>Paraphoma</taxon>
    </lineage>
</organism>
<evidence type="ECO:0000256" key="1">
    <source>
        <dbReference type="SAM" id="SignalP"/>
    </source>
</evidence>
<evidence type="ECO:0000313" key="3">
    <source>
        <dbReference type="Proteomes" id="UP000813461"/>
    </source>
</evidence>
<protein>
    <submittedName>
        <fullName evidence="2">Uncharacterized protein</fullName>
    </submittedName>
</protein>
<proteinExistence type="predicted"/>
<accession>A0A8K0QZI4</accession>
<name>A0A8K0QZI4_9PLEO</name>
<evidence type="ECO:0000313" key="2">
    <source>
        <dbReference type="EMBL" id="KAH7078496.1"/>
    </source>
</evidence>
<keyword evidence="3" id="KW-1185">Reference proteome</keyword>
<feature type="signal peptide" evidence="1">
    <location>
        <begin position="1"/>
        <end position="18"/>
    </location>
</feature>
<feature type="chain" id="PRO_5035449449" evidence="1">
    <location>
        <begin position="19"/>
        <end position="173"/>
    </location>
</feature>
<dbReference type="Proteomes" id="UP000813461">
    <property type="component" value="Unassembled WGS sequence"/>
</dbReference>
<gene>
    <name evidence="2" type="ORF">FB567DRAFT_631828</name>
</gene>
<reference evidence="2" key="1">
    <citation type="journal article" date="2021" name="Nat. Commun.">
        <title>Genetic determinants of endophytism in the Arabidopsis root mycobiome.</title>
        <authorList>
            <person name="Mesny F."/>
            <person name="Miyauchi S."/>
            <person name="Thiergart T."/>
            <person name="Pickel B."/>
            <person name="Atanasova L."/>
            <person name="Karlsson M."/>
            <person name="Huettel B."/>
            <person name="Barry K.W."/>
            <person name="Haridas S."/>
            <person name="Chen C."/>
            <person name="Bauer D."/>
            <person name="Andreopoulos W."/>
            <person name="Pangilinan J."/>
            <person name="LaButti K."/>
            <person name="Riley R."/>
            <person name="Lipzen A."/>
            <person name="Clum A."/>
            <person name="Drula E."/>
            <person name="Henrissat B."/>
            <person name="Kohler A."/>
            <person name="Grigoriev I.V."/>
            <person name="Martin F.M."/>
            <person name="Hacquard S."/>
        </authorList>
    </citation>
    <scope>NUCLEOTIDE SEQUENCE</scope>
    <source>
        <strain evidence="2">MPI-SDFR-AT-0120</strain>
    </source>
</reference>
<comment type="caution">
    <text evidence="2">The sequence shown here is derived from an EMBL/GenBank/DDBJ whole genome shotgun (WGS) entry which is preliminary data.</text>
</comment>
<dbReference type="EMBL" id="JAGMVJ010000017">
    <property type="protein sequence ID" value="KAH7078496.1"/>
    <property type="molecule type" value="Genomic_DNA"/>
</dbReference>
<keyword evidence="1" id="KW-0732">Signal</keyword>
<dbReference type="OrthoDB" id="2910287at2759"/>